<keyword evidence="4" id="KW-0949">S-adenosyl-L-methionine</keyword>
<proteinExistence type="predicted"/>
<evidence type="ECO:0000256" key="2">
    <source>
        <dbReference type="ARBA" id="ARBA00022603"/>
    </source>
</evidence>
<feature type="compositionally biased region" description="Basic and acidic residues" evidence="6">
    <location>
        <begin position="38"/>
        <end position="64"/>
    </location>
</feature>
<sequence length="301" mass="33294">MSEQNAAPAAAEDIEGNGAALPAQGISKSKQKKLLKMQRFEEKKLAKRAEAKQKKQEESQKRQAELAALLEAMSSGEREAWNAKRAEVRQARKEQGQEKRSRLEQAQTQGQQVVVDLGFDDLMTELELKSLAKQLVYCHSVNSRAAAPCHLIFTDFEGTIAAQLTAQSANHGQWPVTKHTASYADAFRDRREKLVYLTADATEELHQLDSESIYIIGGLVDRNRYKNICQSKAAEQGIRTARLPIREHMTMTGTHVLTVNQGGPSETSGDDLRIQSNGAEPALKAAQTDEQPSAKRTKIEG</sequence>
<evidence type="ECO:0000313" key="9">
    <source>
        <dbReference type="Proteomes" id="UP001465755"/>
    </source>
</evidence>
<evidence type="ECO:0000256" key="4">
    <source>
        <dbReference type="ARBA" id="ARBA00022691"/>
    </source>
</evidence>
<dbReference type="CDD" id="cd18089">
    <property type="entry name" value="SPOUT_Trm10-like"/>
    <property type="match status" value="1"/>
</dbReference>
<evidence type="ECO:0000313" key="8">
    <source>
        <dbReference type="EMBL" id="KAK9792487.1"/>
    </source>
</evidence>
<dbReference type="InterPro" id="IPR038459">
    <property type="entry name" value="MT_TRM10-typ_sf"/>
</dbReference>
<dbReference type="GO" id="GO:0005634">
    <property type="term" value="C:nucleus"/>
    <property type="evidence" value="ECO:0007669"/>
    <property type="project" value="TreeGrafter"/>
</dbReference>
<keyword evidence="2" id="KW-0489">Methyltransferase</keyword>
<feature type="compositionally biased region" description="Polar residues" evidence="6">
    <location>
        <begin position="258"/>
        <end position="267"/>
    </location>
</feature>
<dbReference type="AlphaFoldDB" id="A0AAW1NRD2"/>
<evidence type="ECO:0000256" key="6">
    <source>
        <dbReference type="SAM" id="MobiDB-lite"/>
    </source>
</evidence>
<dbReference type="InterPro" id="IPR007356">
    <property type="entry name" value="tRNA_m1G_MeTrfase_euk"/>
</dbReference>
<evidence type="ECO:0000256" key="3">
    <source>
        <dbReference type="ARBA" id="ARBA00022679"/>
    </source>
</evidence>
<dbReference type="EC" id="2.1.1.221" evidence="1"/>
<name>A0AAW1NRD2_9CHLO</name>
<dbReference type="InterPro" id="IPR028564">
    <property type="entry name" value="MT_TRM10-typ"/>
</dbReference>
<dbReference type="PROSITE" id="PS51675">
    <property type="entry name" value="SAM_MT_TRM10"/>
    <property type="match status" value="1"/>
</dbReference>
<dbReference type="Proteomes" id="UP001465755">
    <property type="component" value="Unassembled WGS sequence"/>
</dbReference>
<dbReference type="GO" id="GO:0002939">
    <property type="term" value="P:tRNA N1-guanine methylation"/>
    <property type="evidence" value="ECO:0007669"/>
    <property type="project" value="TreeGrafter"/>
</dbReference>
<keyword evidence="9" id="KW-1185">Reference proteome</keyword>
<feature type="region of interest" description="Disordered" evidence="6">
    <location>
        <begin position="1"/>
        <end position="107"/>
    </location>
</feature>
<comment type="catalytic activity">
    <reaction evidence="5">
        <text>guanosine(9) in tRNA + S-adenosyl-L-methionine = N(1)-methylguanosine(9) in tRNA + S-adenosyl-L-homocysteine + H(+)</text>
        <dbReference type="Rhea" id="RHEA:43156"/>
        <dbReference type="Rhea" id="RHEA-COMP:10367"/>
        <dbReference type="Rhea" id="RHEA-COMP:10368"/>
        <dbReference type="ChEBI" id="CHEBI:15378"/>
        <dbReference type="ChEBI" id="CHEBI:57856"/>
        <dbReference type="ChEBI" id="CHEBI:59789"/>
        <dbReference type="ChEBI" id="CHEBI:73542"/>
        <dbReference type="ChEBI" id="CHEBI:74269"/>
        <dbReference type="EC" id="2.1.1.221"/>
    </reaction>
</comment>
<gene>
    <name evidence="8" type="ORF">WJX73_006130</name>
</gene>
<comment type="caution">
    <text evidence="8">The sequence shown here is derived from an EMBL/GenBank/DDBJ whole genome shotgun (WGS) entry which is preliminary data.</text>
</comment>
<evidence type="ECO:0000256" key="1">
    <source>
        <dbReference type="ARBA" id="ARBA00012797"/>
    </source>
</evidence>
<dbReference type="GO" id="GO:0052905">
    <property type="term" value="F:tRNA (guanosine(9)-N1)-methyltransferase activity"/>
    <property type="evidence" value="ECO:0007669"/>
    <property type="project" value="UniProtKB-EC"/>
</dbReference>
<accession>A0AAW1NRD2</accession>
<evidence type="ECO:0000259" key="7">
    <source>
        <dbReference type="PROSITE" id="PS51675"/>
    </source>
</evidence>
<feature type="region of interest" description="Disordered" evidence="6">
    <location>
        <begin position="258"/>
        <end position="301"/>
    </location>
</feature>
<dbReference type="GO" id="GO:0000049">
    <property type="term" value="F:tRNA binding"/>
    <property type="evidence" value="ECO:0007669"/>
    <property type="project" value="TreeGrafter"/>
</dbReference>
<reference evidence="8 9" key="1">
    <citation type="journal article" date="2024" name="Nat. Commun.">
        <title>Phylogenomics reveals the evolutionary origins of lichenization in chlorophyte algae.</title>
        <authorList>
            <person name="Puginier C."/>
            <person name="Libourel C."/>
            <person name="Otte J."/>
            <person name="Skaloud P."/>
            <person name="Haon M."/>
            <person name="Grisel S."/>
            <person name="Petersen M."/>
            <person name="Berrin J.G."/>
            <person name="Delaux P.M."/>
            <person name="Dal Grande F."/>
            <person name="Keller J."/>
        </authorList>
    </citation>
    <scope>NUCLEOTIDE SEQUENCE [LARGE SCALE GENOMIC DNA]</scope>
    <source>
        <strain evidence="8 9">SAG 2036</strain>
    </source>
</reference>
<dbReference type="Gene3D" id="3.40.1280.30">
    <property type="match status" value="1"/>
</dbReference>
<dbReference type="PANTHER" id="PTHR13563">
    <property type="entry name" value="TRNA (GUANINE-9-) METHYLTRANSFERASE"/>
    <property type="match status" value="1"/>
</dbReference>
<dbReference type="PANTHER" id="PTHR13563:SF13">
    <property type="entry name" value="TRNA METHYLTRANSFERASE 10 HOMOLOG A"/>
    <property type="match status" value="1"/>
</dbReference>
<keyword evidence="3" id="KW-0808">Transferase</keyword>
<organism evidence="8 9">
    <name type="scientific">Symbiochloris irregularis</name>
    <dbReference type="NCBI Taxonomy" id="706552"/>
    <lineage>
        <taxon>Eukaryota</taxon>
        <taxon>Viridiplantae</taxon>
        <taxon>Chlorophyta</taxon>
        <taxon>core chlorophytes</taxon>
        <taxon>Trebouxiophyceae</taxon>
        <taxon>Trebouxiales</taxon>
        <taxon>Trebouxiaceae</taxon>
        <taxon>Symbiochloris</taxon>
    </lineage>
</organism>
<protein>
    <recommendedName>
        <fullName evidence="1">tRNA (guanine(9)-N(1))-methyltransferase</fullName>
        <ecNumber evidence="1">2.1.1.221</ecNumber>
    </recommendedName>
</protein>
<feature type="compositionally biased region" description="Basic and acidic residues" evidence="6">
    <location>
        <begin position="76"/>
        <end position="103"/>
    </location>
</feature>
<evidence type="ECO:0000256" key="5">
    <source>
        <dbReference type="ARBA" id="ARBA00048434"/>
    </source>
</evidence>
<dbReference type="EMBL" id="JALJOQ010000163">
    <property type="protein sequence ID" value="KAK9792487.1"/>
    <property type="molecule type" value="Genomic_DNA"/>
</dbReference>
<feature type="domain" description="SAM-dependent MTase TRM10-type" evidence="7">
    <location>
        <begin position="99"/>
        <end position="298"/>
    </location>
</feature>